<reference evidence="2 3" key="1">
    <citation type="submission" date="2013-05" db="EMBL/GenBank/DDBJ databases">
        <title>Complete genome sequence of Bacillus thuringiensis YBT-1518, a typical strain with high toxicity to nematode.</title>
        <authorList>
            <person name="Wang P."/>
            <person name="Zhang C."/>
            <person name="Guo M."/>
            <person name="Guo S."/>
            <person name="Zhu Y."/>
            <person name="Zheng J."/>
            <person name="Zhu L."/>
            <person name="Ruan L."/>
            <person name="Peng D."/>
            <person name="Sun M."/>
        </authorList>
    </citation>
    <scope>NUCLEOTIDE SEQUENCE [LARGE SCALE GENOMIC DNA]</scope>
    <source>
        <strain evidence="2 3">YBT-1518</strain>
        <plasmid evidence="2 3">pBMB0232</plasmid>
    </source>
</reference>
<dbReference type="EMBL" id="CP005939">
    <property type="protein sequence ID" value="AHA75560.1"/>
    <property type="molecule type" value="Genomic_DNA"/>
</dbReference>
<geneLocation type="plasmid" evidence="2 3">
    <name>pBMB0232</name>
</geneLocation>
<evidence type="ECO:0000313" key="2">
    <source>
        <dbReference type="EMBL" id="AHA75560.1"/>
    </source>
</evidence>
<proteinExistence type="predicted"/>
<dbReference type="AlphaFoldDB" id="A0A9W3PJI8"/>
<organism evidence="2 3">
    <name type="scientific">Bacillus thuringiensis YBT-1518</name>
    <dbReference type="NCBI Taxonomy" id="529122"/>
    <lineage>
        <taxon>Bacteria</taxon>
        <taxon>Bacillati</taxon>
        <taxon>Bacillota</taxon>
        <taxon>Bacilli</taxon>
        <taxon>Bacillales</taxon>
        <taxon>Bacillaceae</taxon>
        <taxon>Bacillus</taxon>
        <taxon>Bacillus cereus group</taxon>
    </lineage>
</organism>
<feature type="coiled-coil region" evidence="1">
    <location>
        <begin position="23"/>
        <end position="50"/>
    </location>
</feature>
<evidence type="ECO:0000256" key="1">
    <source>
        <dbReference type="SAM" id="Coils"/>
    </source>
</evidence>
<dbReference type="Proteomes" id="UP000018566">
    <property type="component" value="Plasmid pBMB0232"/>
</dbReference>
<sequence length="119" mass="14564">MNTLHGWVKKYKQESAVIQQRAFRSEDKKTNEMERRIRDLEAENAILKGDALLRERPSIKFKFIHRHRFTYRVEKMCQVLHVSRSGYCKWKHHTKSLRQIQREQITKEIHRIFLESRCL</sequence>
<accession>A0A9W3PJI8</accession>
<keyword evidence="1" id="KW-0175">Coiled coil</keyword>
<evidence type="ECO:0000313" key="3">
    <source>
        <dbReference type="Proteomes" id="UP000018566"/>
    </source>
</evidence>
<gene>
    <name evidence="2" type="ORF">YBT1518_32642</name>
</gene>
<keyword evidence="2" id="KW-0614">Plasmid</keyword>
<name>A0A9W3PJI8_BACTU</name>
<dbReference type="KEGG" id="bthu:YBT1518_32642"/>
<protein>
    <submittedName>
        <fullName evidence="2">Transposase IS3/IS911 family protein</fullName>
    </submittedName>
</protein>